<protein>
    <submittedName>
        <fullName evidence="4">MerR family transcriptional regulator</fullName>
    </submittedName>
</protein>
<dbReference type="GO" id="GO:0003700">
    <property type="term" value="F:DNA-binding transcription factor activity"/>
    <property type="evidence" value="ECO:0007669"/>
    <property type="project" value="InterPro"/>
</dbReference>
<dbReference type="SMART" id="SM00422">
    <property type="entry name" value="HTH_MERR"/>
    <property type="match status" value="1"/>
</dbReference>
<dbReference type="PROSITE" id="PS50937">
    <property type="entry name" value="HTH_MERR_2"/>
    <property type="match status" value="1"/>
</dbReference>
<dbReference type="AlphaFoldDB" id="A0A370G5P5"/>
<dbReference type="GO" id="GO:0003677">
    <property type="term" value="F:DNA binding"/>
    <property type="evidence" value="ECO:0007669"/>
    <property type="project" value="UniProtKB-KW"/>
</dbReference>
<dbReference type="SUPFAM" id="SSF46955">
    <property type="entry name" value="Putative DNA-binding domain"/>
    <property type="match status" value="1"/>
</dbReference>
<reference evidence="4 5" key="1">
    <citation type="submission" date="2018-07" db="EMBL/GenBank/DDBJ databases">
        <title>Genomic Encyclopedia of Type Strains, Phase IV (KMG-IV): sequencing the most valuable type-strain genomes for metagenomic binning, comparative biology and taxonomic classification.</title>
        <authorList>
            <person name="Goeker M."/>
        </authorList>
    </citation>
    <scope>NUCLEOTIDE SEQUENCE [LARGE SCALE GENOMIC DNA]</scope>
    <source>
        <strain evidence="4 5">DSM 25281</strain>
    </source>
</reference>
<evidence type="ECO:0000313" key="5">
    <source>
        <dbReference type="Proteomes" id="UP000255326"/>
    </source>
</evidence>
<evidence type="ECO:0000256" key="1">
    <source>
        <dbReference type="ARBA" id="ARBA00023125"/>
    </source>
</evidence>
<keyword evidence="5" id="KW-1185">Reference proteome</keyword>
<feature type="coiled-coil region" evidence="2">
    <location>
        <begin position="83"/>
        <end position="124"/>
    </location>
</feature>
<dbReference type="PANTHER" id="PTHR30204:SF82">
    <property type="entry name" value="TRANSCRIPTIONAL REGULATOR, MERR FAMILY"/>
    <property type="match status" value="1"/>
</dbReference>
<dbReference type="InterPro" id="IPR000551">
    <property type="entry name" value="MerR-type_HTH_dom"/>
</dbReference>
<organism evidence="4 5">
    <name type="scientific">Falsibacillus pallidus</name>
    <dbReference type="NCBI Taxonomy" id="493781"/>
    <lineage>
        <taxon>Bacteria</taxon>
        <taxon>Bacillati</taxon>
        <taxon>Bacillota</taxon>
        <taxon>Bacilli</taxon>
        <taxon>Bacillales</taxon>
        <taxon>Bacillaceae</taxon>
        <taxon>Falsibacillus</taxon>
    </lineage>
</organism>
<name>A0A370G5P5_9BACI</name>
<dbReference type="PRINTS" id="PR00040">
    <property type="entry name" value="HTHMERR"/>
</dbReference>
<dbReference type="PANTHER" id="PTHR30204">
    <property type="entry name" value="REDOX-CYCLING DRUG-SENSING TRANSCRIPTIONAL ACTIVATOR SOXR"/>
    <property type="match status" value="1"/>
</dbReference>
<accession>A0A370G5P5</accession>
<dbReference type="OrthoDB" id="9811174at2"/>
<comment type="caution">
    <text evidence="4">The sequence shown here is derived from an EMBL/GenBank/DDBJ whole genome shotgun (WGS) entry which is preliminary data.</text>
</comment>
<feature type="domain" description="HTH merR-type" evidence="3">
    <location>
        <begin position="2"/>
        <end position="71"/>
    </location>
</feature>
<keyword evidence="2" id="KW-0175">Coiled coil</keyword>
<dbReference type="InterPro" id="IPR047057">
    <property type="entry name" value="MerR_fam"/>
</dbReference>
<dbReference type="RefSeq" id="WP_114746744.1">
    <property type="nucleotide sequence ID" value="NZ_QQAY01000015.1"/>
</dbReference>
<dbReference type="EMBL" id="QQAY01000015">
    <property type="protein sequence ID" value="RDI39132.1"/>
    <property type="molecule type" value="Genomic_DNA"/>
</dbReference>
<gene>
    <name evidence="4" type="ORF">DFR59_11539</name>
</gene>
<dbReference type="Proteomes" id="UP000255326">
    <property type="component" value="Unassembled WGS sequence"/>
</dbReference>
<proteinExistence type="predicted"/>
<evidence type="ECO:0000313" key="4">
    <source>
        <dbReference type="EMBL" id="RDI39132.1"/>
    </source>
</evidence>
<dbReference type="Gene3D" id="1.10.1660.10">
    <property type="match status" value="1"/>
</dbReference>
<evidence type="ECO:0000259" key="3">
    <source>
        <dbReference type="PROSITE" id="PS50937"/>
    </source>
</evidence>
<keyword evidence="1" id="KW-0238">DNA-binding</keyword>
<sequence length="125" mass="14761">MNYTIGQVAKMKNLSISQLRYYDNQGLLPFLKRTEKGDRVFDEDTLRFLELILCLKDTGMPIKEIKQFVDWSMSEDGNTPVRIEMMKQHEAAVQQQIRETQENLKRIQAKISRLERELVEGRLDK</sequence>
<dbReference type="CDD" id="cd01109">
    <property type="entry name" value="HTH_YyaN"/>
    <property type="match status" value="1"/>
</dbReference>
<dbReference type="InterPro" id="IPR009061">
    <property type="entry name" value="DNA-bd_dom_put_sf"/>
</dbReference>
<dbReference type="Pfam" id="PF13411">
    <property type="entry name" value="MerR_1"/>
    <property type="match status" value="1"/>
</dbReference>
<evidence type="ECO:0000256" key="2">
    <source>
        <dbReference type="SAM" id="Coils"/>
    </source>
</evidence>